<dbReference type="Proteomes" id="UP000198757">
    <property type="component" value="Unassembled WGS sequence"/>
</dbReference>
<dbReference type="InterPro" id="IPR018958">
    <property type="entry name" value="Knr4/Smi1-like_dom"/>
</dbReference>
<dbReference type="InterPro" id="IPR037883">
    <property type="entry name" value="Knr4/Smi1-like_sf"/>
</dbReference>
<evidence type="ECO:0000313" key="2">
    <source>
        <dbReference type="EMBL" id="SDE11365.1"/>
    </source>
</evidence>
<sequence>MNNKLRDYLMDFKPNKEGASQHTFEHLQHQNRFSLPQDYIDFMKAFNGGEGGIGENGWLYLFPAEALMDINKAYGILMEQIPGYFLFGKDAADTGYAFQKQTGAIYSFGLMSNFETNSMDFCGSNFSEFTEYLFNT</sequence>
<dbReference type="STRING" id="1285928.SAMN04487894_1229"/>
<feature type="domain" description="Knr4/Smi1-like" evidence="1">
    <location>
        <begin position="18"/>
        <end position="135"/>
    </location>
</feature>
<dbReference type="SUPFAM" id="SSF160631">
    <property type="entry name" value="SMI1/KNR4-like"/>
    <property type="match status" value="1"/>
</dbReference>
<dbReference type="RefSeq" id="WP_143019905.1">
    <property type="nucleotide sequence ID" value="NZ_FMZO01000022.1"/>
</dbReference>
<dbReference type="Gene3D" id="3.40.1580.10">
    <property type="entry name" value="SMI1/KNR4-like"/>
    <property type="match status" value="1"/>
</dbReference>
<accession>A0A1G7ABE3</accession>
<organism evidence="2 3">
    <name type="scientific">Niabella drilacis (strain DSM 25811 / CCM 8410 / CCUG 62505 / LMG 26954 / E90)</name>
    <dbReference type="NCBI Taxonomy" id="1285928"/>
    <lineage>
        <taxon>Bacteria</taxon>
        <taxon>Pseudomonadati</taxon>
        <taxon>Bacteroidota</taxon>
        <taxon>Chitinophagia</taxon>
        <taxon>Chitinophagales</taxon>
        <taxon>Chitinophagaceae</taxon>
        <taxon>Niabella</taxon>
    </lineage>
</organism>
<dbReference type="EMBL" id="FMZO01000022">
    <property type="protein sequence ID" value="SDE11365.1"/>
    <property type="molecule type" value="Genomic_DNA"/>
</dbReference>
<keyword evidence="3" id="KW-1185">Reference proteome</keyword>
<evidence type="ECO:0000259" key="1">
    <source>
        <dbReference type="SMART" id="SM00860"/>
    </source>
</evidence>
<dbReference type="Pfam" id="PF09346">
    <property type="entry name" value="SMI1_KNR4"/>
    <property type="match status" value="1"/>
</dbReference>
<proteinExistence type="predicted"/>
<dbReference type="SMART" id="SM00860">
    <property type="entry name" value="SMI1_KNR4"/>
    <property type="match status" value="1"/>
</dbReference>
<protein>
    <submittedName>
        <fullName evidence="2">SMI1 / KNR4 family (SUKH-1)</fullName>
    </submittedName>
</protein>
<reference evidence="3" key="1">
    <citation type="submission" date="2016-10" db="EMBL/GenBank/DDBJ databases">
        <authorList>
            <person name="Varghese N."/>
            <person name="Submissions S."/>
        </authorList>
    </citation>
    <scope>NUCLEOTIDE SEQUENCE [LARGE SCALE GENOMIC DNA]</scope>
    <source>
        <strain evidence="3">DSM 25811 / CCM 8410 / LMG 26954 / E90</strain>
    </source>
</reference>
<evidence type="ECO:0000313" key="3">
    <source>
        <dbReference type="Proteomes" id="UP000198757"/>
    </source>
</evidence>
<dbReference type="AlphaFoldDB" id="A0A1G7ABE3"/>
<dbReference type="OrthoDB" id="9795554at2"/>
<gene>
    <name evidence="2" type="ORF">SAMN04487894_1229</name>
</gene>
<name>A0A1G7ABE3_NIADE</name>